<dbReference type="EMBL" id="CAJNRE010012053">
    <property type="protein sequence ID" value="CAF2106982.1"/>
    <property type="molecule type" value="Genomic_DNA"/>
</dbReference>
<evidence type="ECO:0000256" key="1">
    <source>
        <dbReference type="SAM" id="MobiDB-lite"/>
    </source>
</evidence>
<accession>A0A816U362</accession>
<proteinExistence type="predicted"/>
<reference evidence="2" key="1">
    <citation type="submission" date="2021-02" db="EMBL/GenBank/DDBJ databases">
        <authorList>
            <person name="Nowell W R."/>
        </authorList>
    </citation>
    <scope>NUCLEOTIDE SEQUENCE</scope>
</reference>
<comment type="caution">
    <text evidence="2">The sequence shown here is derived from an EMBL/GenBank/DDBJ whole genome shotgun (WGS) entry which is preliminary data.</text>
</comment>
<dbReference type="AlphaFoldDB" id="A0A816U362"/>
<evidence type="ECO:0000313" key="3">
    <source>
        <dbReference type="Proteomes" id="UP000663824"/>
    </source>
</evidence>
<evidence type="ECO:0000313" key="2">
    <source>
        <dbReference type="EMBL" id="CAF2106982.1"/>
    </source>
</evidence>
<protein>
    <submittedName>
        <fullName evidence="2">Uncharacterized protein</fullName>
    </submittedName>
</protein>
<organism evidence="2 3">
    <name type="scientific">Rotaria magnacalcarata</name>
    <dbReference type="NCBI Taxonomy" id="392030"/>
    <lineage>
        <taxon>Eukaryota</taxon>
        <taxon>Metazoa</taxon>
        <taxon>Spiralia</taxon>
        <taxon>Gnathifera</taxon>
        <taxon>Rotifera</taxon>
        <taxon>Eurotatoria</taxon>
        <taxon>Bdelloidea</taxon>
        <taxon>Philodinida</taxon>
        <taxon>Philodinidae</taxon>
        <taxon>Rotaria</taxon>
    </lineage>
</organism>
<name>A0A816U362_9BILA</name>
<gene>
    <name evidence="2" type="ORF">MBJ925_LOCUS23463</name>
</gene>
<feature type="region of interest" description="Disordered" evidence="1">
    <location>
        <begin position="246"/>
        <end position="273"/>
    </location>
</feature>
<sequence>MGLSISTVGNDLISPEVSNRYHQGEISRGRLIRTSDGILKEVELKHGGGSRFCPWNDKDDCKYKTQLYDFNQRVLDINAYENFAQYVERFGLNTNSTILYLCTIESFAHKNESPTKTKDTIVTTITSSEPHKADTNQQQTQKSPLIDLLNTRDSTIFRESIFSAIADIKCMHLNVNLHDEQSLNDVKRKIVSIENKINQILDEQGVNNFNIELNQQIDGSCRKALKTIESLLVILNRYQMQVQQTNRNKYSRWSSPPRLFNETRQSMPPKKQK</sequence>
<dbReference type="Proteomes" id="UP000663824">
    <property type="component" value="Unassembled WGS sequence"/>
</dbReference>